<dbReference type="Gene3D" id="2.10.60.10">
    <property type="entry name" value="CD59"/>
    <property type="match status" value="1"/>
</dbReference>
<feature type="non-terminal residue" evidence="1">
    <location>
        <position position="1"/>
    </location>
</feature>
<dbReference type="SUPFAM" id="SSF57302">
    <property type="entry name" value="Snake toxin-like"/>
    <property type="match status" value="1"/>
</dbReference>
<comment type="caution">
    <text evidence="1">The sequence shown here is derived from an EMBL/GenBank/DDBJ whole genome shotgun (WGS) entry which is preliminary data.</text>
</comment>
<name>A0ABD0K6V8_9CAEN</name>
<accession>A0ABD0K6V8</accession>
<organism evidence="1 2">
    <name type="scientific">Batillaria attramentaria</name>
    <dbReference type="NCBI Taxonomy" id="370345"/>
    <lineage>
        <taxon>Eukaryota</taxon>
        <taxon>Metazoa</taxon>
        <taxon>Spiralia</taxon>
        <taxon>Lophotrochozoa</taxon>
        <taxon>Mollusca</taxon>
        <taxon>Gastropoda</taxon>
        <taxon>Caenogastropoda</taxon>
        <taxon>Sorbeoconcha</taxon>
        <taxon>Cerithioidea</taxon>
        <taxon>Batillariidae</taxon>
        <taxon>Batillaria</taxon>
    </lineage>
</organism>
<keyword evidence="2" id="KW-1185">Reference proteome</keyword>
<evidence type="ECO:0000313" key="1">
    <source>
        <dbReference type="EMBL" id="KAK7482566.1"/>
    </source>
</evidence>
<reference evidence="1 2" key="1">
    <citation type="journal article" date="2023" name="Sci. Data">
        <title>Genome assembly of the Korean intertidal mud-creeper Batillaria attramentaria.</title>
        <authorList>
            <person name="Patra A.K."/>
            <person name="Ho P.T."/>
            <person name="Jun S."/>
            <person name="Lee S.J."/>
            <person name="Kim Y."/>
            <person name="Won Y.J."/>
        </authorList>
    </citation>
    <scope>NUCLEOTIDE SEQUENCE [LARGE SCALE GENOMIC DNA]</scope>
    <source>
        <strain evidence="1">Wonlab-2016</strain>
    </source>
</reference>
<protein>
    <submittedName>
        <fullName evidence="1">Uncharacterized protein</fullName>
    </submittedName>
</protein>
<dbReference type="AlphaFoldDB" id="A0ABD0K6V8"/>
<dbReference type="InterPro" id="IPR045860">
    <property type="entry name" value="Snake_toxin-like_sf"/>
</dbReference>
<gene>
    <name evidence="1" type="ORF">BaRGS_00026167</name>
</gene>
<evidence type="ECO:0000313" key="2">
    <source>
        <dbReference type="Proteomes" id="UP001519460"/>
    </source>
</evidence>
<sequence length="98" mass="10460">KCTVCSGISCLLDASHDVHECPAHQTFCITTVADVGNDRNIRRGCADVATCDGLTRSIECAQNSIHTGGTVCHYCCLGDNCNTPPDVIPDVDKLYSRS</sequence>
<dbReference type="CDD" id="cd00117">
    <property type="entry name" value="TFP"/>
    <property type="match status" value="1"/>
</dbReference>
<dbReference type="EMBL" id="JACVVK020000242">
    <property type="protein sequence ID" value="KAK7482566.1"/>
    <property type="molecule type" value="Genomic_DNA"/>
</dbReference>
<proteinExistence type="predicted"/>
<dbReference type="Proteomes" id="UP001519460">
    <property type="component" value="Unassembled WGS sequence"/>
</dbReference>